<dbReference type="Proteomes" id="UP000281128">
    <property type="component" value="Unassembled WGS sequence"/>
</dbReference>
<comment type="caution">
    <text evidence="3">The sequence shown here is derived from an EMBL/GenBank/DDBJ whole genome shotgun (WGS) entry which is preliminary data.</text>
</comment>
<feature type="chain" id="PRO_5017192884" evidence="1">
    <location>
        <begin position="24"/>
        <end position="272"/>
    </location>
</feature>
<keyword evidence="4" id="KW-1185">Reference proteome</keyword>
<dbReference type="AlphaFoldDB" id="A0A3A8BCA9"/>
<proteinExistence type="predicted"/>
<dbReference type="Pfam" id="PF09832">
    <property type="entry name" value="DUF2059"/>
    <property type="match status" value="1"/>
</dbReference>
<accession>A0A3A8BCA9</accession>
<dbReference type="OrthoDB" id="7830101at2"/>
<evidence type="ECO:0000313" key="3">
    <source>
        <dbReference type="EMBL" id="RKF17294.1"/>
    </source>
</evidence>
<dbReference type="InterPro" id="IPR018637">
    <property type="entry name" value="DUF2059"/>
</dbReference>
<feature type="signal peptide" evidence="1">
    <location>
        <begin position="1"/>
        <end position="23"/>
    </location>
</feature>
<sequence>MARVIGALAVLAALALGGASLRAQERPDLEAFLKVTGFDVALESIALSAREAPAMLGMSVGDFGEDWTRAAEEVFAPDLLRGIALDILDQTLTEDMLAAASEFYATSLGQRLVAAENASHMDADAAARQERGAALLEAATPERVALLTRLTEAVDSAGIAIDAVREVQVRFLLAASAAGVTDRRIDEETLRRILSASDAELRENLKENGLNGAAATYEEFTESEIATYAEALEASDMQRVYELMNAIQFEIMAERFEALALRMADMSAGQEL</sequence>
<keyword evidence="1" id="KW-0732">Signal</keyword>
<organism evidence="3 4">
    <name type="scientific">Roseovarius spongiae</name>
    <dbReference type="NCBI Taxonomy" id="2320272"/>
    <lineage>
        <taxon>Bacteria</taxon>
        <taxon>Pseudomonadati</taxon>
        <taxon>Pseudomonadota</taxon>
        <taxon>Alphaproteobacteria</taxon>
        <taxon>Rhodobacterales</taxon>
        <taxon>Roseobacteraceae</taxon>
        <taxon>Roseovarius</taxon>
    </lineage>
</organism>
<evidence type="ECO:0000256" key="1">
    <source>
        <dbReference type="SAM" id="SignalP"/>
    </source>
</evidence>
<dbReference type="EMBL" id="RAPE01000001">
    <property type="protein sequence ID" value="RKF17294.1"/>
    <property type="molecule type" value="Genomic_DNA"/>
</dbReference>
<gene>
    <name evidence="3" type="ORF">D6850_05720</name>
</gene>
<evidence type="ECO:0000313" key="4">
    <source>
        <dbReference type="Proteomes" id="UP000281128"/>
    </source>
</evidence>
<feature type="domain" description="DUF2059" evidence="2">
    <location>
        <begin position="81"/>
        <end position="136"/>
    </location>
</feature>
<protein>
    <submittedName>
        <fullName evidence="3">DUF2059 domain-containing protein</fullName>
    </submittedName>
</protein>
<evidence type="ECO:0000259" key="2">
    <source>
        <dbReference type="Pfam" id="PF09832"/>
    </source>
</evidence>
<reference evidence="3 4" key="1">
    <citation type="submission" date="2018-09" db="EMBL/GenBank/DDBJ databases">
        <title>Roseovarius spongiae sp. nov., isolated from a marine sponge.</title>
        <authorList>
            <person name="Zhuang L."/>
            <person name="Luo L."/>
        </authorList>
    </citation>
    <scope>NUCLEOTIDE SEQUENCE [LARGE SCALE GENOMIC DNA]</scope>
    <source>
        <strain evidence="3 4">HN-E21</strain>
    </source>
</reference>
<name>A0A3A8BCA9_9RHOB</name>